<keyword evidence="1" id="KW-0732">Signal</keyword>
<evidence type="ECO:0000256" key="1">
    <source>
        <dbReference type="SAM" id="SignalP"/>
    </source>
</evidence>
<gene>
    <name evidence="2" type="ORF">CDD82_3196</name>
</gene>
<sequence length="163" mass="16859">MLLPTLLLGLSASASAAVNFMAAMPHVRSAALAPRQTGSQSMPPSECLSAAQEVLTTFPTPPAEIQSELIKLPQSDPCSFKTPSSLSSQFAQFSSDVVEWMSMNQEKLNDCPALASFNTIATCTKAREGSNAADATDSANAGPRETGMAVAALAAAGFAFMAI</sequence>
<reference evidence="2 3" key="1">
    <citation type="submission" date="2017-06" db="EMBL/GenBank/DDBJ databases">
        <title>Ant-infecting Ophiocordyceps genomes reveal a high diversity of potential behavioral manipulation genes and a possible major role for enterotoxins.</title>
        <authorList>
            <person name="De Bekker C."/>
            <person name="Evans H.C."/>
            <person name="Brachmann A."/>
            <person name="Hughes D.P."/>
        </authorList>
    </citation>
    <scope>NUCLEOTIDE SEQUENCE [LARGE SCALE GENOMIC DNA]</scope>
    <source>
        <strain evidence="2 3">1348a</strain>
    </source>
</reference>
<accession>A0A2C5ZE24</accession>
<name>A0A2C5ZE24_9HYPO</name>
<evidence type="ECO:0000313" key="3">
    <source>
        <dbReference type="Proteomes" id="UP000224854"/>
    </source>
</evidence>
<dbReference type="OrthoDB" id="3561078at2759"/>
<dbReference type="AlphaFoldDB" id="A0A2C5ZE24"/>
<evidence type="ECO:0008006" key="4">
    <source>
        <dbReference type="Google" id="ProtNLM"/>
    </source>
</evidence>
<organism evidence="2 3">
    <name type="scientific">Ophiocordyceps australis</name>
    <dbReference type="NCBI Taxonomy" id="1399860"/>
    <lineage>
        <taxon>Eukaryota</taxon>
        <taxon>Fungi</taxon>
        <taxon>Dikarya</taxon>
        <taxon>Ascomycota</taxon>
        <taxon>Pezizomycotina</taxon>
        <taxon>Sordariomycetes</taxon>
        <taxon>Hypocreomycetidae</taxon>
        <taxon>Hypocreales</taxon>
        <taxon>Ophiocordycipitaceae</taxon>
        <taxon>Ophiocordyceps</taxon>
    </lineage>
</organism>
<keyword evidence="3" id="KW-1185">Reference proteome</keyword>
<protein>
    <recommendedName>
        <fullName evidence="4">Infection structure specific protein</fullName>
    </recommendedName>
</protein>
<comment type="caution">
    <text evidence="2">The sequence shown here is derived from an EMBL/GenBank/DDBJ whole genome shotgun (WGS) entry which is preliminary data.</text>
</comment>
<dbReference type="EMBL" id="NJEU01000237">
    <property type="protein sequence ID" value="PHH78123.1"/>
    <property type="molecule type" value="Genomic_DNA"/>
</dbReference>
<feature type="signal peptide" evidence="1">
    <location>
        <begin position="1"/>
        <end position="16"/>
    </location>
</feature>
<proteinExistence type="predicted"/>
<feature type="chain" id="PRO_5013378939" description="Infection structure specific protein" evidence="1">
    <location>
        <begin position="17"/>
        <end position="163"/>
    </location>
</feature>
<dbReference type="Proteomes" id="UP000224854">
    <property type="component" value="Unassembled WGS sequence"/>
</dbReference>
<evidence type="ECO:0000313" key="2">
    <source>
        <dbReference type="EMBL" id="PHH78123.1"/>
    </source>
</evidence>